<dbReference type="EMBL" id="CP022759">
    <property type="protein sequence ID" value="AXV82808.1"/>
    <property type="molecule type" value="Genomic_DNA"/>
</dbReference>
<accession>A0AAD0S9V2</accession>
<proteinExistence type="predicted"/>
<evidence type="ECO:0000313" key="1">
    <source>
        <dbReference type="EMBL" id="AXV82808.1"/>
    </source>
</evidence>
<dbReference type="AlphaFoldDB" id="A0AAD0S9V2"/>
<organism evidence="1 2">
    <name type="scientific">Ralstonia solanacearum</name>
    <name type="common">Pseudomonas solanacearum</name>
    <dbReference type="NCBI Taxonomy" id="305"/>
    <lineage>
        <taxon>Bacteria</taxon>
        <taxon>Pseudomonadati</taxon>
        <taxon>Pseudomonadota</taxon>
        <taxon>Betaproteobacteria</taxon>
        <taxon>Burkholderiales</taxon>
        <taxon>Burkholderiaceae</taxon>
        <taxon>Ralstonia</taxon>
        <taxon>Ralstonia solanacearum species complex</taxon>
    </lineage>
</organism>
<gene>
    <name evidence="1" type="ORF">CJO77_15415</name>
</gene>
<name>A0AAD0S9V2_RALSL</name>
<sequence length="86" mass="8762">MSSLVNIGFVSLCFLFCTCGASRVSSPVGADSLSLSCQRKSAKKGAPDAATPSLNFCCGEGKGANSLRSDKPPSFFLPATKIQGAA</sequence>
<protein>
    <submittedName>
        <fullName evidence="1">Uncharacterized protein</fullName>
    </submittedName>
</protein>
<evidence type="ECO:0000313" key="2">
    <source>
        <dbReference type="Proteomes" id="UP000261758"/>
    </source>
</evidence>
<reference evidence="1 2" key="1">
    <citation type="submission" date="2017-08" db="EMBL/GenBank/DDBJ databases">
        <title>Genome sequences of Ralstonia solanacearum Species Complex (RSSC) isolated from Potato bacterial wilts in Korea.</title>
        <authorList>
            <person name="Cho H."/>
            <person name="Song E.-S."/>
            <person name="Lee Y.K."/>
            <person name="Lee S."/>
            <person name="Lee S.-W."/>
            <person name="Jo A."/>
            <person name="Kim J.-G."/>
            <person name="Hwang I."/>
        </authorList>
    </citation>
    <scope>NUCLEOTIDE SEQUENCE [LARGE SCALE GENOMIC DNA]</scope>
    <source>
        <strain evidence="1 2">T98</strain>
    </source>
</reference>
<dbReference type="Proteomes" id="UP000261758">
    <property type="component" value="Chromosome"/>
</dbReference>